<dbReference type="Gene3D" id="1.50.10.10">
    <property type="match status" value="1"/>
</dbReference>
<keyword evidence="4" id="KW-1185">Reference proteome</keyword>
<dbReference type="GO" id="GO:0016787">
    <property type="term" value="F:hydrolase activity"/>
    <property type="evidence" value="ECO:0007669"/>
    <property type="project" value="UniProtKB-KW"/>
</dbReference>
<feature type="chain" id="PRO_5046462569" evidence="1">
    <location>
        <begin position="24"/>
        <end position="803"/>
    </location>
</feature>
<evidence type="ECO:0000313" key="3">
    <source>
        <dbReference type="EMBL" id="MBE1161747.1"/>
    </source>
</evidence>
<evidence type="ECO:0000256" key="1">
    <source>
        <dbReference type="SAM" id="SignalP"/>
    </source>
</evidence>
<reference evidence="3 4" key="1">
    <citation type="submission" date="2020-09" db="EMBL/GenBank/DDBJ databases">
        <title>Dyella sp. 7MK23 isolated from forest soil.</title>
        <authorList>
            <person name="Fu J."/>
        </authorList>
    </citation>
    <scope>NUCLEOTIDE SEQUENCE [LARGE SCALE GENOMIC DNA]</scope>
    <source>
        <strain evidence="3 4">7MK23</strain>
    </source>
</reference>
<protein>
    <submittedName>
        <fullName evidence="3">Glycoside hydrolase</fullName>
    </submittedName>
</protein>
<dbReference type="PANTHER" id="PTHR31084:SF0">
    <property type="entry name" value="ALPHA-L-FUCOSIDASE 2"/>
    <property type="match status" value="1"/>
</dbReference>
<dbReference type="RefSeq" id="WP_192556588.1">
    <property type="nucleotide sequence ID" value="NZ_JACZZA010000009.1"/>
</dbReference>
<dbReference type="EMBL" id="JACZZA010000009">
    <property type="protein sequence ID" value="MBE1161747.1"/>
    <property type="molecule type" value="Genomic_DNA"/>
</dbReference>
<dbReference type="InterPro" id="IPR008928">
    <property type="entry name" value="6-hairpin_glycosidase_sf"/>
</dbReference>
<dbReference type="SUPFAM" id="SSF48208">
    <property type="entry name" value="Six-hairpin glycosidases"/>
    <property type="match status" value="1"/>
</dbReference>
<dbReference type="InterPro" id="IPR054363">
    <property type="entry name" value="GH95_cat"/>
</dbReference>
<keyword evidence="3" id="KW-0378">Hydrolase</keyword>
<dbReference type="InterPro" id="IPR012341">
    <property type="entry name" value="6hp_glycosidase-like_sf"/>
</dbReference>
<keyword evidence="1" id="KW-0732">Signal</keyword>
<evidence type="ECO:0000259" key="2">
    <source>
        <dbReference type="Pfam" id="PF22124"/>
    </source>
</evidence>
<organism evidence="3 4">
    <name type="scientific">Dyella acidiphila</name>
    <dbReference type="NCBI Taxonomy" id="2775866"/>
    <lineage>
        <taxon>Bacteria</taxon>
        <taxon>Pseudomonadati</taxon>
        <taxon>Pseudomonadota</taxon>
        <taxon>Gammaproteobacteria</taxon>
        <taxon>Lysobacterales</taxon>
        <taxon>Rhodanobacteraceae</taxon>
        <taxon>Dyella</taxon>
    </lineage>
</organism>
<feature type="domain" description="Glycosyl hydrolase family 95 catalytic" evidence="2">
    <location>
        <begin position="326"/>
        <end position="522"/>
    </location>
</feature>
<sequence>MSIGPLQARWLITLLACTGFAAAACGQSTQQNVARSDIAIGQPNSLPTQAMGLGNGRLGAAFWAQDGLTLQLNRIDTLPDRRSPGQVSLPGLAQMTADRYFSGRVDLYDGTLEEHGGGIALLAWVDQARDRVVLHLSGLSAQTPQAIRLQLWPPRHPVAQVEHGIAVLSESWHDDQQPGASGLPFGSLAAVQTDGREVQARIVDARTVEVTALPAADGTLEVVIAAPAYDGSHAALEVARNALAPAPDHSITTRWWHAFWSRANVIEADSPDGTARYAETLRTLYLFAAAAHGGGDIPGSQGGIADLFSAAQDDHLWDPAAFWFWNLRMQVAANLAAGLPELNRPVFALYRNNLAALQRWTRLHTQGRPGICVPETMRFNGNGIEYESDRFRPFAIITHSCDLAWSASSNARTLSTGAEIGLWVWRTYLQTGDLDFLRANYPLMAESARFLLAYQKPGADGLLHTAPSNAHETQMDVTDPATDIAAIRTLYPATIAAVAVLKRDGALATQLQNALQHTPQLPLMSAQERQWLPHAGTRDDAVLAPSYRPAAPYANGENIALEAVWPYALIGRDDALFDVARRTYAQRPFVYQATWSYDPVQAVRLGLGDAAAQAIFQLVQLYQIYPNGMSALVPGPPAEFYLEQAGVVAVALSDMLAVQDADGLIRVAPALPKTWTLAGDVSLAHGLQLHVEANRGELTAFVIHGGNGAPLSFATSWEGRSARVLLDGKLLKTLVGDRFRFSPQAGKTYRFEVAADAGGTPLDTSAAPTVKALGRAAIGLSPPCCAPPPGYDPHPDIQDYRSR</sequence>
<proteinExistence type="predicted"/>
<accession>A0ABR9GCH3</accession>
<comment type="caution">
    <text evidence="3">The sequence shown here is derived from an EMBL/GenBank/DDBJ whole genome shotgun (WGS) entry which is preliminary data.</text>
</comment>
<feature type="signal peptide" evidence="1">
    <location>
        <begin position="1"/>
        <end position="23"/>
    </location>
</feature>
<dbReference type="Proteomes" id="UP000651010">
    <property type="component" value="Unassembled WGS sequence"/>
</dbReference>
<dbReference type="PANTHER" id="PTHR31084">
    <property type="entry name" value="ALPHA-L-FUCOSIDASE 2"/>
    <property type="match status" value="1"/>
</dbReference>
<dbReference type="Pfam" id="PF22124">
    <property type="entry name" value="Glyco_hydro_95_cat"/>
    <property type="match status" value="1"/>
</dbReference>
<name>A0ABR9GCH3_9GAMM</name>
<evidence type="ECO:0000313" key="4">
    <source>
        <dbReference type="Proteomes" id="UP000651010"/>
    </source>
</evidence>
<gene>
    <name evidence="3" type="ORF">IGX34_15290</name>
</gene>